<keyword evidence="1" id="KW-0732">Signal</keyword>
<feature type="domain" description="Pyrrolo-quinoline quinone repeat" evidence="2">
    <location>
        <begin position="93"/>
        <end position="154"/>
    </location>
</feature>
<name>A0AAE9XRV5_9PROT</name>
<dbReference type="RefSeq" id="WP_289502259.1">
    <property type="nucleotide sequence ID" value="NZ_CP116805.1"/>
</dbReference>
<dbReference type="InterPro" id="IPR002372">
    <property type="entry name" value="PQQ_rpt_dom"/>
</dbReference>
<feature type="domain" description="Pyrrolo-quinoline quinone repeat" evidence="2">
    <location>
        <begin position="157"/>
        <end position="365"/>
    </location>
</feature>
<protein>
    <submittedName>
        <fullName evidence="3">PQQ-binding-like beta-propeller repeat protein</fullName>
    </submittedName>
</protein>
<dbReference type="EMBL" id="CP116805">
    <property type="protein sequence ID" value="WCL52820.1"/>
    <property type="molecule type" value="Genomic_DNA"/>
</dbReference>
<evidence type="ECO:0000313" key="3">
    <source>
        <dbReference type="EMBL" id="WCL52820.1"/>
    </source>
</evidence>
<evidence type="ECO:0000256" key="1">
    <source>
        <dbReference type="SAM" id="SignalP"/>
    </source>
</evidence>
<dbReference type="PANTHER" id="PTHR34512:SF30">
    <property type="entry name" value="OUTER MEMBRANE PROTEIN ASSEMBLY FACTOR BAMB"/>
    <property type="match status" value="1"/>
</dbReference>
<evidence type="ECO:0000259" key="2">
    <source>
        <dbReference type="Pfam" id="PF13360"/>
    </source>
</evidence>
<keyword evidence="4" id="KW-1185">Reference proteome</keyword>
<dbReference type="Gene3D" id="2.130.10.10">
    <property type="entry name" value="YVTN repeat-like/Quinoprotein amine dehydrogenase"/>
    <property type="match status" value="1"/>
</dbReference>
<evidence type="ECO:0000313" key="4">
    <source>
        <dbReference type="Proteomes" id="UP001217500"/>
    </source>
</evidence>
<organism evidence="3 4">
    <name type="scientific">Gimibacter soli</name>
    <dbReference type="NCBI Taxonomy" id="3024400"/>
    <lineage>
        <taxon>Bacteria</taxon>
        <taxon>Pseudomonadati</taxon>
        <taxon>Pseudomonadota</taxon>
        <taxon>Alphaproteobacteria</taxon>
        <taxon>Kordiimonadales</taxon>
        <taxon>Temperatibacteraceae</taxon>
        <taxon>Gimibacter</taxon>
    </lineage>
</organism>
<reference evidence="3" key="1">
    <citation type="submission" date="2023-01" db="EMBL/GenBank/DDBJ databases">
        <title>The genome sequence of Kordiimonadaceae bacterium 6D33.</title>
        <authorList>
            <person name="Liu Y."/>
        </authorList>
    </citation>
    <scope>NUCLEOTIDE SEQUENCE</scope>
    <source>
        <strain evidence="3">6D33</strain>
    </source>
</reference>
<dbReference type="InterPro" id="IPR018391">
    <property type="entry name" value="PQQ_b-propeller_rpt"/>
</dbReference>
<dbReference type="InterPro" id="IPR015943">
    <property type="entry name" value="WD40/YVTN_repeat-like_dom_sf"/>
</dbReference>
<dbReference type="SMART" id="SM00564">
    <property type="entry name" value="PQQ"/>
    <property type="match status" value="7"/>
</dbReference>
<accession>A0AAE9XRV5</accession>
<dbReference type="SUPFAM" id="SSF50998">
    <property type="entry name" value="Quinoprotein alcohol dehydrogenase-like"/>
    <property type="match status" value="1"/>
</dbReference>
<gene>
    <name evidence="3" type="ORF">PH603_09740</name>
</gene>
<feature type="chain" id="PRO_5041999286" evidence="1">
    <location>
        <begin position="23"/>
        <end position="447"/>
    </location>
</feature>
<dbReference type="PROSITE" id="PS51257">
    <property type="entry name" value="PROKAR_LIPOPROTEIN"/>
    <property type="match status" value="1"/>
</dbReference>
<dbReference type="Pfam" id="PF13360">
    <property type="entry name" value="PQQ_2"/>
    <property type="match status" value="2"/>
</dbReference>
<feature type="signal peptide" evidence="1">
    <location>
        <begin position="1"/>
        <end position="22"/>
    </location>
</feature>
<proteinExistence type="predicted"/>
<dbReference type="KEGG" id="gso:PH603_09740"/>
<dbReference type="AlphaFoldDB" id="A0AAE9XRV5"/>
<sequence length="447" mass="47129">MTRTSSLLGRIIMVAAAASLVAACSGGGNKKPKNKYDDEGRERVSVLSSTQLLDADEALSGITVTLPRAYRNLNWAQPGGNEAHLPQHLEVGETLSRAWTRSIGRGNQDYERMVSSPVAAEGKVFAVDSRGNVAAVSLSDGSPLWTAEIRSEERSDVGFGGGVTYAGGVVYATSGYGFVVALDPNTGAERWRYDAGVPFRGAPSVTAGRVIAVTHDNRIVALNIDNGTLVWDQVGIAESAGMLGAATPASDGQTVVAALSSGELMAMRAGNGRIVWQDALTASQRLTPLATLADVDAHPVIDRGKVYAVSHAGTMVAIDMRSGERSWETDIASVSMPWIAGNFAFITTIDGQVACIALGDGRVRWVAQLQRFTNQEKRKGLIHWNGPVLAGDRLLVASSHGYLVSVSPYSGDVLSATELPAGVTTDAIVVDGTYIVITNDGKLVAYR</sequence>
<dbReference type="PANTHER" id="PTHR34512">
    <property type="entry name" value="CELL SURFACE PROTEIN"/>
    <property type="match status" value="1"/>
</dbReference>
<dbReference type="Proteomes" id="UP001217500">
    <property type="component" value="Chromosome"/>
</dbReference>
<dbReference type="InterPro" id="IPR011047">
    <property type="entry name" value="Quinoprotein_ADH-like_sf"/>
</dbReference>